<keyword evidence="7" id="KW-1185">Reference proteome</keyword>
<keyword evidence="2 6" id="KW-0378">Hydrolase</keyword>
<evidence type="ECO:0000256" key="3">
    <source>
        <dbReference type="ARBA" id="ARBA00022825"/>
    </source>
</evidence>
<dbReference type="SUPFAM" id="SSF82171">
    <property type="entry name" value="DPP6 N-terminal domain-like"/>
    <property type="match status" value="1"/>
</dbReference>
<organism evidence="6 7">
    <name type="scientific">Lophium mytilinum</name>
    <dbReference type="NCBI Taxonomy" id="390894"/>
    <lineage>
        <taxon>Eukaryota</taxon>
        <taxon>Fungi</taxon>
        <taxon>Dikarya</taxon>
        <taxon>Ascomycota</taxon>
        <taxon>Pezizomycotina</taxon>
        <taxon>Dothideomycetes</taxon>
        <taxon>Pleosporomycetidae</taxon>
        <taxon>Mytilinidiales</taxon>
        <taxon>Mytilinidiaceae</taxon>
        <taxon>Lophium</taxon>
    </lineage>
</organism>
<dbReference type="Pfam" id="PF00326">
    <property type="entry name" value="Peptidase_S9"/>
    <property type="match status" value="1"/>
</dbReference>
<feature type="domain" description="Peptidase S9 prolyl oligopeptidase catalytic" evidence="5">
    <location>
        <begin position="449"/>
        <end position="650"/>
    </location>
</feature>
<sequence length="656" mass="70230">MINHFQNLHGPGFGYVSDAAEPAACPCRPLLAFTGSERSSLDTSPKQRVCIVDTSTGTLTTVQHGANNARSPQWAPDGRHLALLSDRTDAGVYQVYMSDTTDAATPSNIQLVSSLPGTAESLAWSPDGSLLVVRMADLDADQAGALGSDLAGGKAGASSSWSPSVLARDVARGRRSAWGVDPSSQRARQMGETDTNVWEVAWLGKEKLLAVVSSTPDEDAWYDARLETLDLRSGTWRELYTGSAQLGRPVAAPSGQAAAVIEAVASDRGGIAGQVLLFDLANSTAAIPRALHLNGVDVTDLCWTQEARLSFIGLRDGHTVAGHYYVQSGTVEEHWTSTLTCGPLLPEAAVTPDGAFAVIAEGWEQPPTLCEVHHGRTRSITHFAHKGTDWLRTRIGSIERTEWTGADGLTIDGLLCKPRNQPGPHALVLNVHGGPVWAFRNLWQMRSPIVALLVARGYAILNANPRGSVGRGPDFVSRVLGDLGGADAQDLLEGVDEMIARHVADSTRVGVMGVSYGGYMAAWLPTLSRQFAAAVPIAAVTNWTSNHATSNIGRFDELFFQASPYDPLGPYVARSPVMHASSRHAPTLHIAGALDRCVHPSQAVEHHRALLDAGAESVLVVYPGEGHGVRQFPAYIDFCCRIVNWFERHMPPTAHT</sequence>
<dbReference type="AlphaFoldDB" id="A0A6A6RF65"/>
<dbReference type="GO" id="GO:0004252">
    <property type="term" value="F:serine-type endopeptidase activity"/>
    <property type="evidence" value="ECO:0007669"/>
    <property type="project" value="TreeGrafter"/>
</dbReference>
<evidence type="ECO:0000256" key="2">
    <source>
        <dbReference type="ARBA" id="ARBA00022801"/>
    </source>
</evidence>
<reference evidence="6" key="1">
    <citation type="journal article" date="2020" name="Stud. Mycol.">
        <title>101 Dothideomycetes genomes: a test case for predicting lifestyles and emergence of pathogens.</title>
        <authorList>
            <person name="Haridas S."/>
            <person name="Albert R."/>
            <person name="Binder M."/>
            <person name="Bloem J."/>
            <person name="Labutti K."/>
            <person name="Salamov A."/>
            <person name="Andreopoulos B."/>
            <person name="Baker S."/>
            <person name="Barry K."/>
            <person name="Bills G."/>
            <person name="Bluhm B."/>
            <person name="Cannon C."/>
            <person name="Castanera R."/>
            <person name="Culley D."/>
            <person name="Daum C."/>
            <person name="Ezra D."/>
            <person name="Gonzalez J."/>
            <person name="Henrissat B."/>
            <person name="Kuo A."/>
            <person name="Liang C."/>
            <person name="Lipzen A."/>
            <person name="Lutzoni F."/>
            <person name="Magnuson J."/>
            <person name="Mondo S."/>
            <person name="Nolan M."/>
            <person name="Ohm R."/>
            <person name="Pangilinan J."/>
            <person name="Park H.-J."/>
            <person name="Ramirez L."/>
            <person name="Alfaro M."/>
            <person name="Sun H."/>
            <person name="Tritt A."/>
            <person name="Yoshinaga Y."/>
            <person name="Zwiers L.-H."/>
            <person name="Turgeon B."/>
            <person name="Goodwin S."/>
            <person name="Spatafora J."/>
            <person name="Crous P."/>
            <person name="Grigoriev I."/>
        </authorList>
    </citation>
    <scope>NUCLEOTIDE SEQUENCE</scope>
    <source>
        <strain evidence="6">CBS 269.34</strain>
    </source>
</reference>
<evidence type="ECO:0000256" key="4">
    <source>
        <dbReference type="ARBA" id="ARBA00032829"/>
    </source>
</evidence>
<dbReference type="Gene3D" id="2.120.10.30">
    <property type="entry name" value="TolB, C-terminal domain"/>
    <property type="match status" value="1"/>
</dbReference>
<accession>A0A6A6RF65</accession>
<dbReference type="InterPro" id="IPR011042">
    <property type="entry name" value="6-blade_b-propeller_TolB-like"/>
</dbReference>
<dbReference type="PANTHER" id="PTHR42776:SF27">
    <property type="entry name" value="DIPEPTIDYL PEPTIDASE FAMILY MEMBER 6"/>
    <property type="match status" value="1"/>
</dbReference>
<dbReference type="EMBL" id="MU004181">
    <property type="protein sequence ID" value="KAF2502390.1"/>
    <property type="molecule type" value="Genomic_DNA"/>
</dbReference>
<dbReference type="InterPro" id="IPR001375">
    <property type="entry name" value="Peptidase_S9_cat"/>
</dbReference>
<gene>
    <name evidence="6" type="ORF">BU16DRAFT_554451</name>
</gene>
<name>A0A6A6RF65_9PEZI</name>
<dbReference type="InterPro" id="IPR011659">
    <property type="entry name" value="WD40"/>
</dbReference>
<dbReference type="Proteomes" id="UP000799750">
    <property type="component" value="Unassembled WGS sequence"/>
</dbReference>
<protein>
    <recommendedName>
        <fullName evidence="4">Dipeptidyl-peptidase V</fullName>
    </recommendedName>
</protein>
<keyword evidence="3" id="KW-0645">Protease</keyword>
<proteinExistence type="inferred from homology"/>
<dbReference type="GO" id="GO:0006508">
    <property type="term" value="P:proteolysis"/>
    <property type="evidence" value="ECO:0007669"/>
    <property type="project" value="InterPro"/>
</dbReference>
<dbReference type="PANTHER" id="PTHR42776">
    <property type="entry name" value="SERINE PEPTIDASE S9 FAMILY MEMBER"/>
    <property type="match status" value="1"/>
</dbReference>
<evidence type="ECO:0000259" key="5">
    <source>
        <dbReference type="Pfam" id="PF00326"/>
    </source>
</evidence>
<dbReference type="Pfam" id="PF07676">
    <property type="entry name" value="PD40"/>
    <property type="match status" value="1"/>
</dbReference>
<dbReference type="SUPFAM" id="SSF53474">
    <property type="entry name" value="alpha/beta-Hydrolases"/>
    <property type="match status" value="1"/>
</dbReference>
<evidence type="ECO:0000313" key="6">
    <source>
        <dbReference type="EMBL" id="KAF2502390.1"/>
    </source>
</evidence>
<dbReference type="OrthoDB" id="43744at2759"/>
<evidence type="ECO:0000313" key="7">
    <source>
        <dbReference type="Proteomes" id="UP000799750"/>
    </source>
</evidence>
<keyword evidence="3" id="KW-0720">Serine protease</keyword>
<dbReference type="Gene3D" id="3.40.50.1820">
    <property type="entry name" value="alpha/beta hydrolase"/>
    <property type="match status" value="1"/>
</dbReference>
<evidence type="ECO:0000256" key="1">
    <source>
        <dbReference type="ARBA" id="ARBA00010040"/>
    </source>
</evidence>
<comment type="similarity">
    <text evidence="1">Belongs to the peptidase S9C family.</text>
</comment>
<dbReference type="InterPro" id="IPR029058">
    <property type="entry name" value="AB_hydrolase_fold"/>
</dbReference>